<evidence type="ECO:0000313" key="1">
    <source>
        <dbReference type="EMBL" id="OAJ66304.1"/>
    </source>
</evidence>
<keyword evidence="1" id="KW-0547">Nucleotide-binding</keyword>
<dbReference type="EMBL" id="LUTU01000017">
    <property type="protein sequence ID" value="OAJ66304.1"/>
    <property type="molecule type" value="Genomic_DNA"/>
</dbReference>
<dbReference type="OrthoDB" id="6853346at2"/>
<protein>
    <submittedName>
        <fullName evidence="1">Putative ATP-binding protein yght</fullName>
    </submittedName>
</protein>
<dbReference type="Gene3D" id="3.40.50.300">
    <property type="entry name" value="P-loop containing nucleotide triphosphate hydrolases"/>
    <property type="match status" value="1"/>
</dbReference>
<dbReference type="InterPro" id="IPR027417">
    <property type="entry name" value="P-loop_NTPase"/>
</dbReference>
<reference evidence="1 2" key="1">
    <citation type="submission" date="2016-03" db="EMBL/GenBank/DDBJ databases">
        <title>Draft genome sequence of Gluconobacter cerinus strain CECT 9110.</title>
        <authorList>
            <person name="Sainz F."/>
            <person name="Mas A."/>
            <person name="Torija M.J."/>
        </authorList>
    </citation>
    <scope>NUCLEOTIDE SEQUENCE [LARGE SCALE GENOMIC DNA]</scope>
    <source>
        <strain evidence="1 2">CECT 9110</strain>
    </source>
</reference>
<dbReference type="SUPFAM" id="SSF52540">
    <property type="entry name" value="P-loop containing nucleoside triphosphate hydrolases"/>
    <property type="match status" value="1"/>
</dbReference>
<accession>A0A1B6VGG7</accession>
<name>A0A1B6VGG7_9PROT</name>
<comment type="caution">
    <text evidence="1">The sequence shown here is derived from an EMBL/GenBank/DDBJ whole genome shotgun (WGS) entry which is preliminary data.</text>
</comment>
<organism evidence="1 2">
    <name type="scientific">Gluconobacter cerinus</name>
    <dbReference type="NCBI Taxonomy" id="38307"/>
    <lineage>
        <taxon>Bacteria</taxon>
        <taxon>Pseudomonadati</taxon>
        <taxon>Pseudomonadota</taxon>
        <taxon>Alphaproteobacteria</taxon>
        <taxon>Acetobacterales</taxon>
        <taxon>Acetobacteraceae</taxon>
        <taxon>Gluconobacter</taxon>
    </lineage>
</organism>
<sequence>MVFCSRQFPVRPAAPLIAVVGADGSGKSTVGSALLAWMSEQYPTRLCHLGKQTGNLGRWIARIPVLGKRVDQKIVRQSSSVRTAKGSGAFTSIVIFTLSMRRLARFLKMRFWRIRGYAIVTDRYPQASIPGPMDGPGLVARQPRSWMARWLTRIEQKIYDWMADYPPDLVIRLHVDLPTALIRKPDHRPASLERKINDVPRLIFPSSPVLDLNSADPLESILEQAKIAIAPILRKASPEHRISAS</sequence>
<proteinExistence type="predicted"/>
<dbReference type="GO" id="GO:0005524">
    <property type="term" value="F:ATP binding"/>
    <property type="evidence" value="ECO:0007669"/>
    <property type="project" value="UniProtKB-KW"/>
</dbReference>
<evidence type="ECO:0000313" key="2">
    <source>
        <dbReference type="Proteomes" id="UP000077786"/>
    </source>
</evidence>
<dbReference type="PATRIC" id="fig|38307.3.peg.3119"/>
<dbReference type="RefSeq" id="WP_064275420.1">
    <property type="nucleotide sequence ID" value="NZ_LUTU01000017.1"/>
</dbReference>
<dbReference type="AlphaFoldDB" id="A0A1B6VGG7"/>
<dbReference type="Proteomes" id="UP000077786">
    <property type="component" value="Unassembled WGS sequence"/>
</dbReference>
<keyword evidence="1" id="KW-0067">ATP-binding</keyword>
<gene>
    <name evidence="1" type="ORF">A0123_02981</name>
</gene>